<protein>
    <submittedName>
        <fullName evidence="2">Competence protein</fullName>
    </submittedName>
</protein>
<dbReference type="RefSeq" id="WP_025895193.1">
    <property type="nucleotide sequence ID" value="NZ_QOCY01000044.1"/>
</dbReference>
<accession>A0ABT1XYU7</accession>
<proteinExistence type="predicted"/>
<dbReference type="EMBL" id="QOCY01000044">
    <property type="protein sequence ID" value="MCR5971435.1"/>
    <property type="molecule type" value="Genomic_DNA"/>
</dbReference>
<reference evidence="2 3" key="1">
    <citation type="submission" date="2018-07" db="EMBL/GenBank/DDBJ databases">
        <title>Genome sequencing and assembly of Lactobacillus leichmannii.</title>
        <authorList>
            <person name="Rong J.-C."/>
            <person name="Li M.-Y."/>
            <person name="Zhang Q.-F."/>
            <person name="Chi N.-Y."/>
        </authorList>
    </citation>
    <scope>NUCLEOTIDE SEQUENCE [LARGE SCALE GENOMIC DNA]</scope>
    <source>
        <strain evidence="2 3">JCM 1148</strain>
    </source>
</reference>
<gene>
    <name evidence="2" type="ORF">DS743_06375</name>
</gene>
<evidence type="ECO:0000313" key="3">
    <source>
        <dbReference type="Proteomes" id="UP001524940"/>
    </source>
</evidence>
<dbReference type="InterPro" id="IPR010330">
    <property type="entry name" value="CoiA_nuc"/>
</dbReference>
<evidence type="ECO:0000313" key="2">
    <source>
        <dbReference type="EMBL" id="MCR5971435.1"/>
    </source>
</evidence>
<dbReference type="Proteomes" id="UP001524940">
    <property type="component" value="Unassembled WGS sequence"/>
</dbReference>
<feature type="domain" description="Competence protein CoiA nuclease-like" evidence="1">
    <location>
        <begin position="64"/>
        <end position="157"/>
    </location>
</feature>
<comment type="caution">
    <text evidence="2">The sequence shown here is derived from an EMBL/GenBank/DDBJ whole genome shotgun (WGS) entry which is preliminary data.</text>
</comment>
<sequence length="294" mass="33697">MYAALLNKELVLAVSEAGKVRENPAYLNQEVYRCPRCRKPVILVLSQKAEPFFKHYQAYRGLGEQEEHRQGKMLLKAALTAAGLNAKAEVPLADGALRADILATPLLAFEVQCAPLSKGEFAHRHALYQAIGIKDVWLVGRRHFLGEKLKQTQLIFFRENRCWGSYYLEIHQEAGLIRLKYQIRQAPVSQTLLYRQVDFALDAEGIAALWHFRPLLPPPLADDWVKERDYLDQQLKEKSKLGQKLGELMYLAGYTVFTLPKEAFSTWRRPGEKSWLLKFLQQKTAPKGEAGYKR</sequence>
<name>A0ABT1XYU7_LACLE</name>
<dbReference type="Pfam" id="PF06054">
    <property type="entry name" value="CoiA_nuc"/>
    <property type="match status" value="1"/>
</dbReference>
<evidence type="ECO:0000259" key="1">
    <source>
        <dbReference type="Pfam" id="PF06054"/>
    </source>
</evidence>
<keyword evidence="3" id="KW-1185">Reference proteome</keyword>
<organism evidence="2 3">
    <name type="scientific">Lactobacillus leichmannii</name>
    <dbReference type="NCBI Taxonomy" id="28039"/>
    <lineage>
        <taxon>Bacteria</taxon>
        <taxon>Bacillati</taxon>
        <taxon>Bacillota</taxon>
        <taxon>Bacilli</taxon>
        <taxon>Lactobacillales</taxon>
        <taxon>Lactobacillaceae</taxon>
        <taxon>Lactobacillus</taxon>
    </lineage>
</organism>